<dbReference type="RefSeq" id="WP_353929988.1">
    <property type="nucleotide sequence ID" value="NZ_CP150886.1"/>
</dbReference>
<name>A0ABZ2URM3_9CYAN</name>
<proteinExistence type="predicted"/>
<dbReference type="CDD" id="cd11304">
    <property type="entry name" value="Cadherin_repeat"/>
    <property type="match status" value="1"/>
</dbReference>
<dbReference type="PROSITE" id="PS00330">
    <property type="entry name" value="HEMOLYSIN_CALCIUM"/>
    <property type="match status" value="2"/>
</dbReference>
<keyword evidence="2" id="KW-0677">Repeat</keyword>
<dbReference type="Pfam" id="PF00028">
    <property type="entry name" value="Cadherin"/>
    <property type="match status" value="1"/>
</dbReference>
<organism evidence="6 7">
    <name type="scientific">Okeanomitos corallinicola TIOX110</name>
    <dbReference type="NCBI Taxonomy" id="3133117"/>
    <lineage>
        <taxon>Bacteria</taxon>
        <taxon>Bacillati</taxon>
        <taxon>Cyanobacteriota</taxon>
        <taxon>Cyanophyceae</taxon>
        <taxon>Nostocales</taxon>
        <taxon>Aphanizomenonaceae</taxon>
        <taxon>Okeanomitos</taxon>
    </lineage>
</organism>
<dbReference type="InterPro" id="IPR003644">
    <property type="entry name" value="Calx_beta"/>
</dbReference>
<evidence type="ECO:0000256" key="4">
    <source>
        <dbReference type="ARBA" id="ARBA00023065"/>
    </source>
</evidence>
<dbReference type="SUPFAM" id="SSF51120">
    <property type="entry name" value="beta-Roll"/>
    <property type="match status" value="1"/>
</dbReference>
<accession>A0ABZ2URM3</accession>
<evidence type="ECO:0000256" key="1">
    <source>
        <dbReference type="ARBA" id="ARBA00022729"/>
    </source>
</evidence>
<dbReference type="Pfam" id="PF03160">
    <property type="entry name" value="Calx-beta"/>
    <property type="match status" value="2"/>
</dbReference>
<dbReference type="SUPFAM" id="SSF141072">
    <property type="entry name" value="CalX-like"/>
    <property type="match status" value="2"/>
</dbReference>
<dbReference type="Gene3D" id="3.40.390.10">
    <property type="entry name" value="Collagenase (Catalytic Domain)"/>
    <property type="match status" value="1"/>
</dbReference>
<dbReference type="Gene3D" id="2.60.120.380">
    <property type="match status" value="1"/>
</dbReference>
<sequence length="1138" mass="119548">MLQQSLLDLLNKSWQITDFSDLPTDQGGRITIPGRSLLISNITEPTSEFIDTLTAAIPSISSSSSSLPFNSQNPITVTQPRIANLSPNQDSNNNASTQNLQAAICTCSFCSLPPITQDYQPQTLPSPQTAVNLANTFTLNSLPGANHTIYLDFNGHTTSGTFWNSQFNNNANIVTPAYDFDGNTASFSTEELASIQYIWQRVAEDFIPFNVNVTTQAPTDINDLINNGAGDTRWGVRVAIGGSSYDWFGAGAGGVAYVKSFNWGNDTPTFVFEDQLANGNEKFTAEAISHEVGHTLGLYHDGRTSPAEEYYQGHGSGETGWAGIMGAGYYQNLTQWSKGQYLAANNLEDDLSIITTQNGFGYRADDTGNTIATAQALSQSGTSLSGSGIIERNTDVDFYRFSTGAGFISLTVNPFERGPNLDILAELYNGAGNLIASSNFTESLSASISTTVAAGTYYLKIDGVGKGNPLGTGYTDYGSLGQYFITGSFVNNPPTVTTTNSTLSYLENATTAIDSGIIINDIDSVNLIGATVRFSSGFVSSQDTLSFVNQNGITGSFNSSTGVLNLTGTSSVANYQAALRSITYTNNSDAPSTITRTIEFTVSDGIATSNLATRNVSITAVNDTPTNLFLSNNNVPENQAIGTTVGSFSSADPDANESFTYSLVTGTGDTDNSFFSIVGNQLQTNAAFDYESKNSYSIRVRTADQGGLFFEKVFTVNINDVNELSNINVIAANVTEGDSGTTPLTFTVSLNAPNTLPVTVNYATFNGSAYSGYDYNSVSGILTFNPGETSKNVTVNVIGDVFSEGNETFGLLLTNPTNGIIQTSQAVATIIDNDSLPSLSINDMSIAEGNNGTTLATFNVQLSAASGQSVTVNYATADGTATLADNDYISTSGTLTFAPGNTLLTVSVAIVGDTQVEGNETLFLNLSNVNGATLGDSQGVVTILDNDTIPDLSLTGTSGNDTLTGGDGNDSIFGLEGNDVLDGKSGDDFINGGLGRDVITGGLGADNFVYQSFSESVFGTQDRIRDFNPGSGDRIFLNTPPDAIFNAGVISAANLSAAVLAAYSDADPVTAGSQALAANQAVFFSFGATPATRRTYVSVNDGTTAFSSSSDLFIEVTGLIGTIPNGSLIVDDYFSAIV</sequence>
<reference evidence="6 7" key="1">
    <citation type="submission" date="2024-04" db="EMBL/GenBank/DDBJ databases">
        <title>Okeanomitos corallinicola gen. &amp; sp. nov. (Nostocales, Cyanobacteria), a new toxic marine heterocyst-forming cyanobacterium from a coral reef.</title>
        <authorList>
            <person name="Li H."/>
            <person name="Li R."/>
            <person name="Kang J."/>
            <person name="Hii K.S."/>
            <person name="Mohamed H.F."/>
            <person name="Xu X."/>
            <person name="Luo Z."/>
        </authorList>
    </citation>
    <scope>NUCLEOTIDE SEQUENCE [LARGE SCALE GENOMIC DNA]</scope>
    <source>
        <strain evidence="6 7">TIOX110</strain>
    </source>
</reference>
<protein>
    <submittedName>
        <fullName evidence="6">Calx-beta domain-containing protein</fullName>
    </submittedName>
</protein>
<dbReference type="InterPro" id="IPR011049">
    <property type="entry name" value="Serralysin-like_metalloprot_C"/>
</dbReference>
<dbReference type="InterPro" id="IPR038081">
    <property type="entry name" value="CalX-like_sf"/>
</dbReference>
<keyword evidence="7" id="KW-1185">Reference proteome</keyword>
<evidence type="ECO:0000313" key="6">
    <source>
        <dbReference type="EMBL" id="WZB87075.1"/>
    </source>
</evidence>
<dbReference type="PANTHER" id="PTHR11878:SF65">
    <property type="entry name" value="NA_CA-EXCHANGE PROTEIN, ISOFORM G"/>
    <property type="match status" value="1"/>
</dbReference>
<dbReference type="PANTHER" id="PTHR11878">
    <property type="entry name" value="SODIUM/CALCIUM EXCHANGER"/>
    <property type="match status" value="1"/>
</dbReference>
<dbReference type="InterPro" id="IPR001343">
    <property type="entry name" value="Hemolysn_Ca-bd"/>
</dbReference>
<dbReference type="Gene3D" id="2.60.40.2030">
    <property type="match status" value="2"/>
</dbReference>
<dbReference type="InterPro" id="IPR051171">
    <property type="entry name" value="CaCA"/>
</dbReference>
<dbReference type="Proteomes" id="UP001483337">
    <property type="component" value="Chromosome"/>
</dbReference>
<keyword evidence="4" id="KW-0406">Ion transport</keyword>
<dbReference type="InterPro" id="IPR015919">
    <property type="entry name" value="Cadherin-like_sf"/>
</dbReference>
<keyword evidence="1" id="KW-0732">Signal</keyword>
<dbReference type="SMART" id="SM00112">
    <property type="entry name" value="CA"/>
    <property type="match status" value="1"/>
</dbReference>
<dbReference type="PROSITE" id="PS50268">
    <property type="entry name" value="CADHERIN_2"/>
    <property type="match status" value="1"/>
</dbReference>
<dbReference type="InterPro" id="IPR002126">
    <property type="entry name" value="Cadherin-like_dom"/>
</dbReference>
<dbReference type="InterPro" id="IPR048165">
    <property type="entry name" value="Bluetail_dom"/>
</dbReference>
<dbReference type="SUPFAM" id="SSF55486">
    <property type="entry name" value="Metalloproteases ('zincins'), catalytic domain"/>
    <property type="match status" value="1"/>
</dbReference>
<dbReference type="SUPFAM" id="SSF49313">
    <property type="entry name" value="Cadherin-like"/>
    <property type="match status" value="1"/>
</dbReference>
<feature type="domain" description="Cadherin" evidence="5">
    <location>
        <begin position="635"/>
        <end position="745"/>
    </location>
</feature>
<dbReference type="InterPro" id="IPR024079">
    <property type="entry name" value="MetalloPept_cat_dom_sf"/>
</dbReference>
<evidence type="ECO:0000259" key="5">
    <source>
        <dbReference type="PROSITE" id="PS50268"/>
    </source>
</evidence>
<evidence type="ECO:0000313" key="7">
    <source>
        <dbReference type="Proteomes" id="UP001483337"/>
    </source>
</evidence>
<keyword evidence="3" id="KW-0106">Calcium</keyword>
<evidence type="ECO:0000256" key="2">
    <source>
        <dbReference type="ARBA" id="ARBA00022737"/>
    </source>
</evidence>
<dbReference type="Pfam" id="PF00353">
    <property type="entry name" value="HemolysinCabind"/>
    <property type="match status" value="1"/>
</dbReference>
<evidence type="ECO:0000256" key="3">
    <source>
        <dbReference type="ARBA" id="ARBA00022837"/>
    </source>
</evidence>
<dbReference type="PRINTS" id="PR00313">
    <property type="entry name" value="CABNDNGRPT"/>
</dbReference>
<gene>
    <name evidence="6" type="ORF">WJM97_17040</name>
</gene>
<dbReference type="Gene3D" id="2.60.40.60">
    <property type="entry name" value="Cadherins"/>
    <property type="match status" value="1"/>
</dbReference>
<dbReference type="InterPro" id="IPR018511">
    <property type="entry name" value="Hemolysin-typ_Ca-bd_CS"/>
</dbReference>
<dbReference type="Pfam" id="PF13582">
    <property type="entry name" value="Reprolysin_3"/>
    <property type="match status" value="1"/>
</dbReference>
<dbReference type="NCBIfam" id="NF041519">
    <property type="entry name" value="bluetail"/>
    <property type="match status" value="1"/>
</dbReference>
<dbReference type="SMART" id="SM00237">
    <property type="entry name" value="Calx_beta"/>
    <property type="match status" value="2"/>
</dbReference>
<keyword evidence="4" id="KW-0813">Transport</keyword>
<dbReference type="EMBL" id="CP150886">
    <property type="protein sequence ID" value="WZB87075.1"/>
    <property type="molecule type" value="Genomic_DNA"/>
</dbReference>